<sequence>MQGGPRHFGSCTGGGYYKMGDHEDLDQAFTEIARVKLHQLTDKSARPTSLLMPRLRSLYSYTLRLSKHTDQDFINDLLWLWIDARNRTCSFITELFTLEE</sequence>
<comment type="caution">
    <text evidence="1">The sequence shown here is derived from an EMBL/GenBank/DDBJ whole genome shotgun (WGS) entry which is preliminary data.</text>
</comment>
<keyword evidence="2" id="KW-1185">Reference proteome</keyword>
<protein>
    <submittedName>
        <fullName evidence="1">Uncharacterized protein</fullName>
    </submittedName>
</protein>
<gene>
    <name evidence="1" type="ORF">VNO77_26820</name>
</gene>
<evidence type="ECO:0000313" key="2">
    <source>
        <dbReference type="Proteomes" id="UP001367508"/>
    </source>
</evidence>
<dbReference type="EMBL" id="JAYMYQ010000006">
    <property type="protein sequence ID" value="KAK7323349.1"/>
    <property type="molecule type" value="Genomic_DNA"/>
</dbReference>
<accession>A0AAN9KWP5</accession>
<dbReference type="Proteomes" id="UP001367508">
    <property type="component" value="Unassembled WGS sequence"/>
</dbReference>
<evidence type="ECO:0000313" key="1">
    <source>
        <dbReference type="EMBL" id="KAK7323349.1"/>
    </source>
</evidence>
<name>A0AAN9KWP5_CANGL</name>
<dbReference type="AlphaFoldDB" id="A0AAN9KWP5"/>
<reference evidence="1 2" key="1">
    <citation type="submission" date="2024-01" db="EMBL/GenBank/DDBJ databases">
        <title>The genomes of 5 underutilized Papilionoideae crops provide insights into root nodulation and disease resistanc.</title>
        <authorList>
            <person name="Jiang F."/>
        </authorList>
    </citation>
    <scope>NUCLEOTIDE SEQUENCE [LARGE SCALE GENOMIC DNA]</scope>
    <source>
        <strain evidence="1">LVBAO_FW01</strain>
        <tissue evidence="1">Leaves</tissue>
    </source>
</reference>
<proteinExistence type="predicted"/>
<organism evidence="1 2">
    <name type="scientific">Canavalia gladiata</name>
    <name type="common">Sword bean</name>
    <name type="synonym">Dolichos gladiatus</name>
    <dbReference type="NCBI Taxonomy" id="3824"/>
    <lineage>
        <taxon>Eukaryota</taxon>
        <taxon>Viridiplantae</taxon>
        <taxon>Streptophyta</taxon>
        <taxon>Embryophyta</taxon>
        <taxon>Tracheophyta</taxon>
        <taxon>Spermatophyta</taxon>
        <taxon>Magnoliopsida</taxon>
        <taxon>eudicotyledons</taxon>
        <taxon>Gunneridae</taxon>
        <taxon>Pentapetalae</taxon>
        <taxon>rosids</taxon>
        <taxon>fabids</taxon>
        <taxon>Fabales</taxon>
        <taxon>Fabaceae</taxon>
        <taxon>Papilionoideae</taxon>
        <taxon>50 kb inversion clade</taxon>
        <taxon>NPAAA clade</taxon>
        <taxon>indigoferoid/millettioid clade</taxon>
        <taxon>Phaseoleae</taxon>
        <taxon>Canavalia</taxon>
    </lineage>
</organism>